<dbReference type="PANTHER" id="PTHR35850">
    <property type="entry name" value="CYTOPLASMIC PROTEIN-RELATED"/>
    <property type="match status" value="1"/>
</dbReference>
<organism evidence="1 2">
    <name type="scientific">Pseudovibrio axinellae</name>
    <dbReference type="NCBI Taxonomy" id="989403"/>
    <lineage>
        <taxon>Bacteria</taxon>
        <taxon>Pseudomonadati</taxon>
        <taxon>Pseudomonadota</taxon>
        <taxon>Alphaproteobacteria</taxon>
        <taxon>Hyphomicrobiales</taxon>
        <taxon>Stappiaceae</taxon>
        <taxon>Pseudovibrio</taxon>
    </lineage>
</organism>
<protein>
    <recommendedName>
        <fullName evidence="3">Type VI secretion protein</fullName>
    </recommendedName>
</protein>
<name>A0A161V3S5_9HYPH</name>
<dbReference type="STRING" id="989403.SAMN05421798_10192"/>
<gene>
    <name evidence="1" type="ORF">PsAD2_03888</name>
</gene>
<evidence type="ECO:0008006" key="3">
    <source>
        <dbReference type="Google" id="ProtNLM"/>
    </source>
</evidence>
<reference evidence="1 2" key="1">
    <citation type="journal article" date="2016" name="Front. Microbiol.">
        <title>Comparative Genomic Analysis Reveals a Diverse Repertoire of Genes Involved in Prokaryote-Eukaryote Interactions within the Pseudovibrio Genus.</title>
        <authorList>
            <person name="Romano S."/>
            <person name="Fernandez-Guerra A."/>
            <person name="Reen F.J."/>
            <person name="Glockner F.O."/>
            <person name="Crowley S.P."/>
            <person name="O'Sullivan O."/>
            <person name="Cotter P.D."/>
            <person name="Adams C."/>
            <person name="Dobson A.D."/>
            <person name="O'Gara F."/>
        </authorList>
    </citation>
    <scope>NUCLEOTIDE SEQUENCE [LARGE SCALE GENOMIC DNA]</scope>
    <source>
        <strain evidence="1 2">Ad2</strain>
    </source>
</reference>
<dbReference type="PATRIC" id="fig|989403.3.peg.4234"/>
<comment type="caution">
    <text evidence="1">The sequence shown here is derived from an EMBL/GenBank/DDBJ whole genome shotgun (WGS) entry which is preliminary data.</text>
</comment>
<keyword evidence="2" id="KW-1185">Reference proteome</keyword>
<dbReference type="EMBL" id="LMCB01000098">
    <property type="protein sequence ID" value="KZL12582.1"/>
    <property type="molecule type" value="Genomic_DNA"/>
</dbReference>
<dbReference type="Pfam" id="PF05591">
    <property type="entry name" value="T6SS_VipA"/>
    <property type="match status" value="1"/>
</dbReference>
<accession>A0A161V3S5</accession>
<dbReference type="OrthoDB" id="9789942at2"/>
<dbReference type="PIRSF" id="PIRSF028301">
    <property type="entry name" value="UCP028301"/>
    <property type="match status" value="1"/>
</dbReference>
<dbReference type="NCBIfam" id="TIGR03358">
    <property type="entry name" value="VI_chp_5"/>
    <property type="match status" value="1"/>
</dbReference>
<evidence type="ECO:0000313" key="1">
    <source>
        <dbReference type="EMBL" id="KZL12582.1"/>
    </source>
</evidence>
<proteinExistence type="predicted"/>
<evidence type="ECO:0000313" key="2">
    <source>
        <dbReference type="Proteomes" id="UP000076577"/>
    </source>
</evidence>
<dbReference type="PANTHER" id="PTHR35850:SF1">
    <property type="entry name" value="TYPE VI SECRETION SYSTEM SHEATH PROTEIN TSSB1"/>
    <property type="match status" value="1"/>
</dbReference>
<dbReference type="AlphaFoldDB" id="A0A161V3S5"/>
<dbReference type="Proteomes" id="UP000076577">
    <property type="component" value="Unassembled WGS sequence"/>
</dbReference>
<dbReference type="InterPro" id="IPR008312">
    <property type="entry name" value="T6SS_TssB1"/>
</dbReference>
<dbReference type="RefSeq" id="WP_068009653.1">
    <property type="nucleotide sequence ID" value="NZ_FOFM01000001.1"/>
</dbReference>
<sequence length="177" mass="19383">MAKQSSQKFIARNRAPRVQIEYDVELYGAEKTIQLPFVAGVMADLSGKPEDPLPPVGDRKALEIDVDNFDERMKSMKPRVAFRVPNTLTGEGNLSVDLTFESMDDFSPAAVARKVDALRTLLEARTQLSNLMTYMDGKSGAEELIGKVLNDPALLQTLAAAPKEADLAAEEKDENNG</sequence>